<evidence type="ECO:0000313" key="4">
    <source>
        <dbReference type="Proteomes" id="UP000030765"/>
    </source>
</evidence>
<organism evidence="2">
    <name type="scientific">Anopheles sinensis</name>
    <name type="common">Mosquito</name>
    <dbReference type="NCBI Taxonomy" id="74873"/>
    <lineage>
        <taxon>Eukaryota</taxon>
        <taxon>Metazoa</taxon>
        <taxon>Ecdysozoa</taxon>
        <taxon>Arthropoda</taxon>
        <taxon>Hexapoda</taxon>
        <taxon>Insecta</taxon>
        <taxon>Pterygota</taxon>
        <taxon>Neoptera</taxon>
        <taxon>Endopterygota</taxon>
        <taxon>Diptera</taxon>
        <taxon>Nematocera</taxon>
        <taxon>Culicoidea</taxon>
        <taxon>Culicidae</taxon>
        <taxon>Anophelinae</taxon>
        <taxon>Anopheles</taxon>
    </lineage>
</organism>
<reference evidence="2 4" key="1">
    <citation type="journal article" date="2014" name="BMC Genomics">
        <title>Genome sequence of Anopheles sinensis provides insight into genetics basis of mosquito competence for malaria parasites.</title>
        <authorList>
            <person name="Zhou D."/>
            <person name="Zhang D."/>
            <person name="Ding G."/>
            <person name="Shi L."/>
            <person name="Hou Q."/>
            <person name="Ye Y."/>
            <person name="Xu Y."/>
            <person name="Zhou H."/>
            <person name="Xiong C."/>
            <person name="Li S."/>
            <person name="Yu J."/>
            <person name="Hong S."/>
            <person name="Yu X."/>
            <person name="Zou P."/>
            <person name="Chen C."/>
            <person name="Chang X."/>
            <person name="Wang W."/>
            <person name="Lv Y."/>
            <person name="Sun Y."/>
            <person name="Ma L."/>
            <person name="Shen B."/>
            <person name="Zhu C."/>
        </authorList>
    </citation>
    <scope>NUCLEOTIDE SEQUENCE [LARGE SCALE GENOMIC DNA]</scope>
</reference>
<dbReference type="VEuPathDB" id="VectorBase:ASIC013705"/>
<feature type="compositionally biased region" description="Polar residues" evidence="1">
    <location>
        <begin position="76"/>
        <end position="86"/>
    </location>
</feature>
<proteinExistence type="predicted"/>
<evidence type="ECO:0000313" key="3">
    <source>
        <dbReference type="EnsemblMetazoa" id="ASIC013705-PA"/>
    </source>
</evidence>
<feature type="region of interest" description="Disordered" evidence="1">
    <location>
        <begin position="56"/>
        <end position="133"/>
    </location>
</feature>
<dbReference type="EnsemblMetazoa" id="ASIC013705-RA">
    <property type="protein sequence ID" value="ASIC013705-PA"/>
    <property type="gene ID" value="ASIC013705"/>
</dbReference>
<dbReference type="EMBL" id="KE525307">
    <property type="protein sequence ID" value="KFB45735.1"/>
    <property type="molecule type" value="Genomic_DNA"/>
</dbReference>
<gene>
    <name evidence="2" type="ORF">ZHAS_00013705</name>
</gene>
<evidence type="ECO:0000313" key="2">
    <source>
        <dbReference type="EMBL" id="KFB45735.1"/>
    </source>
</evidence>
<accession>A0A084W691</accession>
<protein>
    <submittedName>
        <fullName evidence="2 3">Uncharacterized protein</fullName>
    </submittedName>
</protein>
<keyword evidence="4" id="KW-1185">Reference proteome</keyword>
<name>A0A084W691_ANOSI</name>
<sequence>MDNALRIILLRALFNYSSHLESSIYQSAGQLNHLHPHSSTLHPTQQHGIPTTIVTPWSTGGHDPPPIPGGCHSPQFEPTTENGSTLHQRHPFVVTNGDNSVGGGVANAAKGDPPSSTCILANGSDGVDHKKTR</sequence>
<dbReference type="AlphaFoldDB" id="A0A084W691"/>
<dbReference type="EMBL" id="ATLV01020760">
    <property type="status" value="NOT_ANNOTATED_CDS"/>
    <property type="molecule type" value="Genomic_DNA"/>
</dbReference>
<evidence type="ECO:0000256" key="1">
    <source>
        <dbReference type="SAM" id="MobiDB-lite"/>
    </source>
</evidence>
<reference evidence="3" key="2">
    <citation type="submission" date="2020-05" db="UniProtKB">
        <authorList>
            <consortium name="EnsemblMetazoa"/>
        </authorList>
    </citation>
    <scope>IDENTIFICATION</scope>
</reference>
<dbReference type="Proteomes" id="UP000030765">
    <property type="component" value="Unassembled WGS sequence"/>
</dbReference>